<protein>
    <recommendedName>
        <fullName evidence="7">MBD domain-containing protein</fullName>
    </recommendedName>
</protein>
<feature type="compositionally biased region" description="Basic and acidic residues" evidence="6">
    <location>
        <begin position="428"/>
        <end position="461"/>
    </location>
</feature>
<evidence type="ECO:0000259" key="7">
    <source>
        <dbReference type="Pfam" id="PF01429"/>
    </source>
</evidence>
<sequence>MNQKFRRGRKIGNKEDSSDLVRISTPGNDSCVQMVEDHLEVAIEVPVFSSAFIDVHEANQLEIQGSVDSPQDLGALVETVEGREGKQAHQDNSRTGVSILLPPLLGRLWAIGGETSEEGRTGLEDIRALGLPDSNLVKRTGSGAGSPTSTIKNIHLEPETEVRTAEENPDNPTDVLVLSPANQHPTCFTKVSLGRGLEDSGILTVPERGTPKLSSPYVIPSSPHGGVRGDIMSSLCSADESSDSILSIQGVMIPQAIGEIGVGFVPQALVESRDIIESHFIPKKGGTPKKNEIIFIAPTGEEINNRRQLEQYLKSHPGGPAISEFDWGTGETPRRSARISEKAKAATPPESEPPKKRSRKSSGSKKDNRDTDVVSEETEGKKEDHMQDADVTDKVNAEAEKEKASAKEDQGDNEGLTQEDADGTNKTNTERGETAPEEAEVGKDGEIQSDAEETKKDKADQEDGSEVDQNAEGKLDIQVSEKMEQLHVEEEKKPGANHGEQDKPDGVTAEETKHEVEGGEEEKHNASAHESEGEIKEKQAAHGNSYGQHNLLVEEKGEKMEGEVTENGSHDGEAGVTKPREVNQMGRVDAQQPPAPSPVSC</sequence>
<name>A0A834ZBC0_TETSI</name>
<feature type="domain" description="MBD" evidence="7">
    <location>
        <begin position="279"/>
        <end position="334"/>
    </location>
</feature>
<keyword evidence="4" id="KW-0804">Transcription</keyword>
<proteinExistence type="predicted"/>
<keyword evidence="9" id="KW-1185">Reference proteome</keyword>
<dbReference type="SUPFAM" id="SSF54171">
    <property type="entry name" value="DNA-binding domain"/>
    <property type="match status" value="1"/>
</dbReference>
<feature type="compositionally biased region" description="Basic and acidic residues" evidence="6">
    <location>
        <begin position="364"/>
        <end position="410"/>
    </location>
</feature>
<evidence type="ECO:0000256" key="5">
    <source>
        <dbReference type="ARBA" id="ARBA00023242"/>
    </source>
</evidence>
<evidence type="ECO:0000256" key="2">
    <source>
        <dbReference type="ARBA" id="ARBA00023015"/>
    </source>
</evidence>
<feature type="region of interest" description="Disordered" evidence="6">
    <location>
        <begin position="314"/>
        <end position="601"/>
    </location>
</feature>
<evidence type="ECO:0000256" key="1">
    <source>
        <dbReference type="ARBA" id="ARBA00004123"/>
    </source>
</evidence>
<dbReference type="InterPro" id="IPR039622">
    <property type="entry name" value="MBD10/11"/>
</dbReference>
<keyword evidence="2" id="KW-0805">Transcription regulation</keyword>
<dbReference type="OrthoDB" id="1435582at2759"/>
<keyword evidence="5" id="KW-0539">Nucleus</keyword>
<dbReference type="InterPro" id="IPR016177">
    <property type="entry name" value="DNA-bd_dom_sf"/>
</dbReference>
<dbReference type="GO" id="GO:0005634">
    <property type="term" value="C:nucleus"/>
    <property type="evidence" value="ECO:0007669"/>
    <property type="project" value="UniProtKB-SubCell"/>
</dbReference>
<evidence type="ECO:0000313" key="8">
    <source>
        <dbReference type="EMBL" id="KAF8400626.1"/>
    </source>
</evidence>
<evidence type="ECO:0000256" key="4">
    <source>
        <dbReference type="ARBA" id="ARBA00023163"/>
    </source>
</evidence>
<dbReference type="EMBL" id="JABCRI010000009">
    <property type="protein sequence ID" value="KAF8400626.1"/>
    <property type="molecule type" value="Genomic_DNA"/>
</dbReference>
<evidence type="ECO:0000256" key="6">
    <source>
        <dbReference type="SAM" id="MobiDB-lite"/>
    </source>
</evidence>
<comment type="subcellular location">
    <subcellularLocation>
        <location evidence="1">Nucleus</location>
    </subcellularLocation>
</comment>
<organism evidence="8 9">
    <name type="scientific">Tetracentron sinense</name>
    <name type="common">Spur-leaf</name>
    <dbReference type="NCBI Taxonomy" id="13715"/>
    <lineage>
        <taxon>Eukaryota</taxon>
        <taxon>Viridiplantae</taxon>
        <taxon>Streptophyta</taxon>
        <taxon>Embryophyta</taxon>
        <taxon>Tracheophyta</taxon>
        <taxon>Spermatophyta</taxon>
        <taxon>Magnoliopsida</taxon>
        <taxon>Trochodendrales</taxon>
        <taxon>Trochodendraceae</taxon>
        <taxon>Tetracentron</taxon>
    </lineage>
</organism>
<dbReference type="PANTHER" id="PTHR33729">
    <property type="entry name" value="METHYL-CPG BINDING DOMAIN CONTAINING PROTEIN, EXPRESSED"/>
    <property type="match status" value="1"/>
</dbReference>
<dbReference type="PANTHER" id="PTHR33729:SF12">
    <property type="entry name" value="MBD DOMAIN-CONTAINING PROTEIN"/>
    <property type="match status" value="1"/>
</dbReference>
<feature type="compositionally biased region" description="Basic and acidic residues" evidence="6">
    <location>
        <begin position="332"/>
        <end position="344"/>
    </location>
</feature>
<evidence type="ECO:0000313" key="9">
    <source>
        <dbReference type="Proteomes" id="UP000655225"/>
    </source>
</evidence>
<comment type="caution">
    <text evidence="8">The sequence shown here is derived from an EMBL/GenBank/DDBJ whole genome shotgun (WGS) entry which is preliminary data.</text>
</comment>
<feature type="compositionally biased region" description="Basic and acidic residues" evidence="6">
    <location>
        <begin position="552"/>
        <end position="581"/>
    </location>
</feature>
<dbReference type="Proteomes" id="UP000655225">
    <property type="component" value="Unassembled WGS sequence"/>
</dbReference>
<evidence type="ECO:0000256" key="3">
    <source>
        <dbReference type="ARBA" id="ARBA00023125"/>
    </source>
</evidence>
<dbReference type="Gene3D" id="3.30.890.10">
    <property type="entry name" value="Methyl-cpg-binding Protein 2, Chain A"/>
    <property type="match status" value="1"/>
</dbReference>
<accession>A0A834ZBC0</accession>
<gene>
    <name evidence="8" type="ORF">HHK36_013925</name>
</gene>
<keyword evidence="3" id="KW-0238">DNA-binding</keyword>
<dbReference type="Pfam" id="PF01429">
    <property type="entry name" value="MBD"/>
    <property type="match status" value="1"/>
</dbReference>
<reference evidence="8 9" key="1">
    <citation type="submission" date="2020-04" db="EMBL/GenBank/DDBJ databases">
        <title>Plant Genome Project.</title>
        <authorList>
            <person name="Zhang R.-G."/>
        </authorList>
    </citation>
    <scope>NUCLEOTIDE SEQUENCE [LARGE SCALE GENOMIC DNA]</scope>
    <source>
        <strain evidence="8">YNK0</strain>
        <tissue evidence="8">Leaf</tissue>
    </source>
</reference>
<dbReference type="GO" id="GO:0003677">
    <property type="term" value="F:DNA binding"/>
    <property type="evidence" value="ECO:0007669"/>
    <property type="project" value="UniProtKB-KW"/>
</dbReference>
<dbReference type="InterPro" id="IPR001739">
    <property type="entry name" value="Methyl_CpG_DNA-bd"/>
</dbReference>
<dbReference type="AlphaFoldDB" id="A0A834ZBC0"/>
<feature type="compositionally biased region" description="Basic and acidic residues" evidence="6">
    <location>
        <begin position="471"/>
        <end position="540"/>
    </location>
</feature>